<accession>A0A1J6K6F1</accession>
<sequence length="84" mass="10015">MMSNHPLMTSYTSSNKTWYLNVSVVEFLKVETIQHSFMNGDIASTLWKYFGSPLGSRWKSSRMRSYLQKWWSFKSQNFIHQILL</sequence>
<organism evidence="1 2">
    <name type="scientific">Nicotiana attenuata</name>
    <name type="common">Coyote tobacco</name>
    <dbReference type="NCBI Taxonomy" id="49451"/>
    <lineage>
        <taxon>Eukaryota</taxon>
        <taxon>Viridiplantae</taxon>
        <taxon>Streptophyta</taxon>
        <taxon>Embryophyta</taxon>
        <taxon>Tracheophyta</taxon>
        <taxon>Spermatophyta</taxon>
        <taxon>Magnoliopsida</taxon>
        <taxon>eudicotyledons</taxon>
        <taxon>Gunneridae</taxon>
        <taxon>Pentapetalae</taxon>
        <taxon>asterids</taxon>
        <taxon>lamiids</taxon>
        <taxon>Solanales</taxon>
        <taxon>Solanaceae</taxon>
        <taxon>Nicotianoideae</taxon>
        <taxon>Nicotianeae</taxon>
        <taxon>Nicotiana</taxon>
    </lineage>
</organism>
<dbReference type="Gramene" id="OIT20608">
    <property type="protein sequence ID" value="OIT20608"/>
    <property type="gene ID" value="A4A49_39108"/>
</dbReference>
<comment type="caution">
    <text evidence="1">The sequence shown here is derived from an EMBL/GenBank/DDBJ whole genome shotgun (WGS) entry which is preliminary data.</text>
</comment>
<evidence type="ECO:0000313" key="1">
    <source>
        <dbReference type="EMBL" id="OIT20608.1"/>
    </source>
</evidence>
<dbReference type="EMBL" id="MJEQ01005084">
    <property type="protein sequence ID" value="OIT20608.1"/>
    <property type="molecule type" value="Genomic_DNA"/>
</dbReference>
<dbReference type="Proteomes" id="UP000187609">
    <property type="component" value="Unassembled WGS sequence"/>
</dbReference>
<keyword evidence="2" id="KW-1185">Reference proteome</keyword>
<reference evidence="1" key="1">
    <citation type="submission" date="2016-11" db="EMBL/GenBank/DDBJ databases">
        <title>The genome of Nicotiana attenuata.</title>
        <authorList>
            <person name="Xu S."/>
            <person name="Brockmoeller T."/>
            <person name="Gaquerel E."/>
            <person name="Navarro A."/>
            <person name="Kuhl H."/>
            <person name="Gase K."/>
            <person name="Ling Z."/>
            <person name="Zhou W."/>
            <person name="Kreitzer C."/>
            <person name="Stanke M."/>
            <person name="Tang H."/>
            <person name="Lyons E."/>
            <person name="Pandey P."/>
            <person name="Pandey S.P."/>
            <person name="Timmermann B."/>
            <person name="Baldwin I.T."/>
        </authorList>
    </citation>
    <scope>NUCLEOTIDE SEQUENCE [LARGE SCALE GENOMIC DNA]</scope>
    <source>
        <strain evidence="1">UT</strain>
    </source>
</reference>
<gene>
    <name evidence="1" type="ORF">A4A49_39108</name>
</gene>
<evidence type="ECO:0000313" key="2">
    <source>
        <dbReference type="Proteomes" id="UP000187609"/>
    </source>
</evidence>
<dbReference type="AlphaFoldDB" id="A0A1J6K6F1"/>
<protein>
    <submittedName>
        <fullName evidence="1">Uncharacterized protein</fullName>
    </submittedName>
</protein>
<proteinExistence type="predicted"/>
<name>A0A1J6K6F1_NICAT</name>